<dbReference type="PANTHER" id="PTHR47331">
    <property type="entry name" value="PHD-TYPE DOMAIN-CONTAINING PROTEIN"/>
    <property type="match status" value="1"/>
</dbReference>
<sequence>MEEQLKQKTISLELVAEMESTSDDYYRPELKQFTETTQKALMLLSDKEDVKEDRELETVMVDDIKRASEPSSLVVHQFTKMKEIEPPTFNGDLTKFFEWKNLFVNLIHNCPPNEMGNTLKLYYLKKSMVGEVEGLLTDFNLSNEGYELRSVKKESYSCLRNLPYEFVVLRSAIIQFSCNGVFGKARVLLDNCSQHTLVSDLFVRKFKLAVQRSQPSSTSGVGKNSINSTSFVSFIVSSRVGDFKLSMDADIVPASSIAYKANFPGPAQLSTDIRKYPLADPAWADERLAIDRVDMIIGGKFYEQIICDDLYWVGELKLRNTQFGYTVQVLRHSQLFVTRLFLKLVHTALAKRGFQLRKYSSNSKELLEKIPQELLAKTALKTFEEEGYNQVVLGQSLPVKNKSSLVLLNPFLNGDGVMRVGGCLDRSEFLDDEKHPNILPAKRKDGLVRVVDVKFQGSIRSRSVSSIIVLPASPEPQGSARGVC</sequence>
<evidence type="ECO:0000313" key="2">
    <source>
        <dbReference type="Proteomes" id="UP001367676"/>
    </source>
</evidence>
<dbReference type="Proteomes" id="UP001367676">
    <property type="component" value="Unassembled WGS sequence"/>
</dbReference>
<gene>
    <name evidence="1" type="ORF">V9T40_000080</name>
</gene>
<evidence type="ECO:0000313" key="1">
    <source>
        <dbReference type="EMBL" id="KAK7585901.1"/>
    </source>
</evidence>
<proteinExistence type="predicted"/>
<dbReference type="PANTHER" id="PTHR47331:SF1">
    <property type="entry name" value="GAG-LIKE PROTEIN"/>
    <property type="match status" value="1"/>
</dbReference>
<dbReference type="EMBL" id="JBBCAQ010000028">
    <property type="protein sequence ID" value="KAK7585901.1"/>
    <property type="molecule type" value="Genomic_DNA"/>
</dbReference>
<reference evidence="1 2" key="1">
    <citation type="submission" date="2024-03" db="EMBL/GenBank/DDBJ databases">
        <title>Adaptation during the transition from Ophiocordyceps entomopathogen to insect associate is accompanied by gene loss and intensified selection.</title>
        <authorList>
            <person name="Ward C.M."/>
            <person name="Onetto C.A."/>
            <person name="Borneman A.R."/>
        </authorList>
    </citation>
    <scope>NUCLEOTIDE SEQUENCE [LARGE SCALE GENOMIC DNA]</scope>
    <source>
        <strain evidence="1">AWRI1</strain>
        <tissue evidence="1">Single Adult Female</tissue>
    </source>
</reference>
<comment type="caution">
    <text evidence="1">The sequence shown here is derived from an EMBL/GenBank/DDBJ whole genome shotgun (WGS) entry which is preliminary data.</text>
</comment>
<dbReference type="AlphaFoldDB" id="A0AAN9THT0"/>
<organism evidence="1 2">
    <name type="scientific">Parthenolecanium corni</name>
    <dbReference type="NCBI Taxonomy" id="536013"/>
    <lineage>
        <taxon>Eukaryota</taxon>
        <taxon>Metazoa</taxon>
        <taxon>Ecdysozoa</taxon>
        <taxon>Arthropoda</taxon>
        <taxon>Hexapoda</taxon>
        <taxon>Insecta</taxon>
        <taxon>Pterygota</taxon>
        <taxon>Neoptera</taxon>
        <taxon>Paraneoptera</taxon>
        <taxon>Hemiptera</taxon>
        <taxon>Sternorrhyncha</taxon>
        <taxon>Coccoidea</taxon>
        <taxon>Coccidae</taxon>
        <taxon>Parthenolecanium</taxon>
    </lineage>
</organism>
<protein>
    <submittedName>
        <fullName evidence="1">Uncharacterized protein</fullName>
    </submittedName>
</protein>
<name>A0AAN9THT0_9HEMI</name>
<keyword evidence="2" id="KW-1185">Reference proteome</keyword>
<accession>A0AAN9THT0</accession>